<feature type="transmembrane region" description="Helical" evidence="8">
    <location>
        <begin position="157"/>
        <end position="176"/>
    </location>
</feature>
<evidence type="ECO:0000313" key="9">
    <source>
        <dbReference type="EMBL" id="CAB4931527.1"/>
    </source>
</evidence>
<evidence type="ECO:0000256" key="8">
    <source>
        <dbReference type="SAM" id="Phobius"/>
    </source>
</evidence>
<dbReference type="NCBIfam" id="NF004751">
    <property type="entry name" value="PRK06080.1-3"/>
    <property type="match status" value="1"/>
</dbReference>
<evidence type="ECO:0000256" key="3">
    <source>
        <dbReference type="ARBA" id="ARBA00022475"/>
    </source>
</evidence>
<feature type="transmembrane region" description="Helical" evidence="8">
    <location>
        <begin position="16"/>
        <end position="36"/>
    </location>
</feature>
<proteinExistence type="inferred from homology"/>
<keyword evidence="4" id="KW-0808">Transferase</keyword>
<keyword evidence="5 8" id="KW-0812">Transmembrane</keyword>
<dbReference type="EMBL" id="CAFBND010000012">
    <property type="protein sequence ID" value="CAB4931527.1"/>
    <property type="molecule type" value="Genomic_DNA"/>
</dbReference>
<dbReference type="GO" id="GO:0046428">
    <property type="term" value="F:1,4-dihydroxy-2-naphthoate polyprenyltransferase activity"/>
    <property type="evidence" value="ECO:0007669"/>
    <property type="project" value="InterPro"/>
</dbReference>
<keyword evidence="6 8" id="KW-1133">Transmembrane helix</keyword>
<dbReference type="NCBIfam" id="TIGR00751">
    <property type="entry name" value="menA"/>
    <property type="match status" value="1"/>
</dbReference>
<evidence type="ECO:0000256" key="2">
    <source>
        <dbReference type="ARBA" id="ARBA00022428"/>
    </source>
</evidence>
<dbReference type="Pfam" id="PF01040">
    <property type="entry name" value="UbiA"/>
    <property type="match status" value="1"/>
</dbReference>
<evidence type="ECO:0000256" key="5">
    <source>
        <dbReference type="ARBA" id="ARBA00022692"/>
    </source>
</evidence>
<comment type="subcellular location">
    <subcellularLocation>
        <location evidence="1">Membrane</location>
        <topology evidence="1">Multi-pass membrane protein</topology>
    </subcellularLocation>
</comment>
<dbReference type="InterPro" id="IPR000537">
    <property type="entry name" value="UbiA_prenyltransferase"/>
</dbReference>
<reference evidence="10" key="1">
    <citation type="submission" date="2020-05" db="EMBL/GenBank/DDBJ databases">
        <authorList>
            <person name="Chiriac C."/>
            <person name="Salcher M."/>
            <person name="Ghai R."/>
            <person name="Kavagutti S V."/>
        </authorList>
    </citation>
    <scope>NUCLEOTIDE SEQUENCE</scope>
</reference>
<dbReference type="PIRSF" id="PIRSF005355">
    <property type="entry name" value="UBIAD1"/>
    <property type="match status" value="1"/>
</dbReference>
<feature type="transmembrane region" description="Helical" evidence="8">
    <location>
        <begin position="112"/>
        <end position="145"/>
    </location>
</feature>
<dbReference type="GO" id="GO:0042371">
    <property type="term" value="P:vitamin K biosynthetic process"/>
    <property type="evidence" value="ECO:0007669"/>
    <property type="project" value="TreeGrafter"/>
</dbReference>
<dbReference type="PANTHER" id="PTHR13929">
    <property type="entry name" value="1,4-DIHYDROXY-2-NAPHTHOATE OCTAPRENYLTRANSFERASE"/>
    <property type="match status" value="1"/>
</dbReference>
<organism evidence="10">
    <name type="scientific">freshwater metagenome</name>
    <dbReference type="NCBI Taxonomy" id="449393"/>
    <lineage>
        <taxon>unclassified sequences</taxon>
        <taxon>metagenomes</taxon>
        <taxon>ecological metagenomes</taxon>
    </lineage>
</organism>
<evidence type="ECO:0000256" key="7">
    <source>
        <dbReference type="ARBA" id="ARBA00023136"/>
    </source>
</evidence>
<keyword evidence="2" id="KW-0474">Menaquinone biosynthesis</keyword>
<protein>
    <submittedName>
        <fullName evidence="10">Unannotated protein</fullName>
    </submittedName>
</protein>
<evidence type="ECO:0000313" key="10">
    <source>
        <dbReference type="EMBL" id="CAB5017436.1"/>
    </source>
</evidence>
<evidence type="ECO:0000256" key="4">
    <source>
        <dbReference type="ARBA" id="ARBA00022679"/>
    </source>
</evidence>
<dbReference type="GO" id="GO:0009234">
    <property type="term" value="P:menaquinone biosynthetic process"/>
    <property type="evidence" value="ECO:0007669"/>
    <property type="project" value="UniProtKB-KW"/>
</dbReference>
<dbReference type="GO" id="GO:0016020">
    <property type="term" value="C:membrane"/>
    <property type="evidence" value="ECO:0007669"/>
    <property type="project" value="UniProtKB-SubCell"/>
</dbReference>
<sequence>MATVGEWVQGARPRTLPAAISPVLIGTAVAWTYLHAAPASPAGHTSISALDIIARALLALVVALALQVGVNYANDYSDGVRGTDAIRVGPVRLVGQGLASPGSVKSAAFASFAIAAMAGLALVLITAAWWLILVGIAAIVAAWFYTGGPRPYGYSGLGEVFVFVFFGLVAVAGSTYVHTLTITWRSIGAGVASGSLAVAILLANNLRDIPTDVVAGKKTLAVRLGDPRTRVAYSIALAIPYVIAVAIAISGTPWALLAFASAPLTLSPLRQVRGGAVGRGLIPVLVSTGVLLLGYAVSLSIGLVISAV</sequence>
<dbReference type="InterPro" id="IPR004657">
    <property type="entry name" value="MenA"/>
</dbReference>
<feature type="transmembrane region" description="Helical" evidence="8">
    <location>
        <begin position="231"/>
        <end position="260"/>
    </location>
</feature>
<keyword evidence="7 8" id="KW-0472">Membrane</keyword>
<feature type="transmembrane region" description="Helical" evidence="8">
    <location>
        <begin position="280"/>
        <end position="305"/>
    </location>
</feature>
<evidence type="ECO:0000256" key="6">
    <source>
        <dbReference type="ARBA" id="ARBA00022989"/>
    </source>
</evidence>
<gene>
    <name evidence="9" type="ORF">UFOPK3752_00459</name>
    <name evidence="10" type="ORF">UFOPK4150_00029</name>
</gene>
<evidence type="ECO:0000256" key="1">
    <source>
        <dbReference type="ARBA" id="ARBA00004141"/>
    </source>
</evidence>
<dbReference type="HAMAP" id="MF_01937">
    <property type="entry name" value="MenA_1"/>
    <property type="match status" value="1"/>
</dbReference>
<accession>A0A6J7QK88</accession>
<keyword evidence="3" id="KW-1003">Cell membrane</keyword>
<dbReference type="AlphaFoldDB" id="A0A6J7QK88"/>
<dbReference type="PANTHER" id="PTHR13929:SF0">
    <property type="entry name" value="UBIA PRENYLTRANSFERASE DOMAIN-CONTAINING PROTEIN 1"/>
    <property type="match status" value="1"/>
</dbReference>
<feature type="transmembrane region" description="Helical" evidence="8">
    <location>
        <begin position="48"/>
        <end position="70"/>
    </location>
</feature>
<dbReference type="EMBL" id="CAFBPU010000001">
    <property type="protein sequence ID" value="CAB5017436.1"/>
    <property type="molecule type" value="Genomic_DNA"/>
</dbReference>
<dbReference type="InterPro" id="IPR026046">
    <property type="entry name" value="UBIAD1"/>
</dbReference>
<dbReference type="CDD" id="cd13962">
    <property type="entry name" value="PT_UbiA_UBIAD1"/>
    <property type="match status" value="1"/>
</dbReference>
<name>A0A6J7QK88_9ZZZZ</name>